<evidence type="ECO:0000313" key="2">
    <source>
        <dbReference type="EMBL" id="KAK7062255.1"/>
    </source>
</evidence>
<name>A0AAW0EDM0_9AGAR</name>
<feature type="region of interest" description="Disordered" evidence="1">
    <location>
        <begin position="97"/>
        <end position="165"/>
    </location>
</feature>
<feature type="region of interest" description="Disordered" evidence="1">
    <location>
        <begin position="250"/>
        <end position="270"/>
    </location>
</feature>
<proteinExistence type="predicted"/>
<sequence length="417" mass="45209">MSAQTPYKYAVVIPARQRSNSIIISWAANVQPGSPAPLSPRRRPSVCSRGPSGSISFEKDSLKQFNLTQVGYSSVFVQFPVDPCTPSLFIGQIQTPEVPLPTSTKTPSAPKRFRSLSTLTRSRSKSVSASVPVPPMPSSNAHKASSSTKPPAVPAIAKRRQSVDHHKNAAPMPLANELALMQLLGGGSIETHAKRVMTKQAKAAGPGVGVGEVFRDEKGGIWWDEEERWEYKHLLDREQQRVPADAWVQFRGKENEDAGEERRGSVSTQDSDLDVRYLVKPAEDEGIADFVPLSDRRRLGKASARPAKHLNKPGLQLVDVDAAFGAPQPNARRRRGAPAPLQLSGSAHADQDVFRKDFFASSFAPAPLTAPPVPVSPYTMPAAPAVPSSHVRRMSAVSVATVGSKGKSLKNLFRRRD</sequence>
<comment type="caution">
    <text evidence="2">The sequence shown here is derived from an EMBL/GenBank/DDBJ whole genome shotgun (WGS) entry which is preliminary data.</text>
</comment>
<evidence type="ECO:0000313" key="3">
    <source>
        <dbReference type="Proteomes" id="UP001362999"/>
    </source>
</evidence>
<organism evidence="2 3">
    <name type="scientific">Favolaschia claudopus</name>
    <dbReference type="NCBI Taxonomy" id="2862362"/>
    <lineage>
        <taxon>Eukaryota</taxon>
        <taxon>Fungi</taxon>
        <taxon>Dikarya</taxon>
        <taxon>Basidiomycota</taxon>
        <taxon>Agaricomycotina</taxon>
        <taxon>Agaricomycetes</taxon>
        <taxon>Agaricomycetidae</taxon>
        <taxon>Agaricales</taxon>
        <taxon>Marasmiineae</taxon>
        <taxon>Mycenaceae</taxon>
        <taxon>Favolaschia</taxon>
    </lineage>
</organism>
<protein>
    <submittedName>
        <fullName evidence="2">Uncharacterized protein</fullName>
    </submittedName>
</protein>
<feature type="compositionally biased region" description="Low complexity" evidence="1">
    <location>
        <begin position="115"/>
        <end position="131"/>
    </location>
</feature>
<keyword evidence="3" id="KW-1185">Reference proteome</keyword>
<reference evidence="2 3" key="1">
    <citation type="journal article" date="2024" name="J Genomics">
        <title>Draft genome sequencing and assembly of Favolaschia claudopus CIRM-BRFM 2984 isolated from oak limbs.</title>
        <authorList>
            <person name="Navarro D."/>
            <person name="Drula E."/>
            <person name="Chaduli D."/>
            <person name="Cazenave R."/>
            <person name="Ahrendt S."/>
            <person name="Wang J."/>
            <person name="Lipzen A."/>
            <person name="Daum C."/>
            <person name="Barry K."/>
            <person name="Grigoriev I.V."/>
            <person name="Favel A."/>
            <person name="Rosso M.N."/>
            <person name="Martin F."/>
        </authorList>
    </citation>
    <scope>NUCLEOTIDE SEQUENCE [LARGE SCALE GENOMIC DNA]</scope>
    <source>
        <strain evidence="2 3">CIRM-BRFM 2984</strain>
    </source>
</reference>
<dbReference type="EMBL" id="JAWWNJ010000002">
    <property type="protein sequence ID" value="KAK7062255.1"/>
    <property type="molecule type" value="Genomic_DNA"/>
</dbReference>
<evidence type="ECO:0000256" key="1">
    <source>
        <dbReference type="SAM" id="MobiDB-lite"/>
    </source>
</evidence>
<feature type="compositionally biased region" description="Polar residues" evidence="1">
    <location>
        <begin position="140"/>
        <end position="149"/>
    </location>
</feature>
<accession>A0AAW0EDM0</accession>
<feature type="region of interest" description="Disordered" evidence="1">
    <location>
        <begin position="33"/>
        <end position="52"/>
    </location>
</feature>
<dbReference type="Proteomes" id="UP001362999">
    <property type="component" value="Unassembled WGS sequence"/>
</dbReference>
<dbReference type="AlphaFoldDB" id="A0AAW0EDM0"/>
<feature type="compositionally biased region" description="Basic and acidic residues" evidence="1">
    <location>
        <begin position="251"/>
        <end position="264"/>
    </location>
</feature>
<gene>
    <name evidence="2" type="ORF">R3P38DRAFT_691869</name>
</gene>